<feature type="region of interest" description="Disordered" evidence="2">
    <location>
        <begin position="934"/>
        <end position="1008"/>
    </location>
</feature>
<organism evidence="3 4">
    <name type="scientific">Apiospora aurea</name>
    <dbReference type="NCBI Taxonomy" id="335848"/>
    <lineage>
        <taxon>Eukaryota</taxon>
        <taxon>Fungi</taxon>
        <taxon>Dikarya</taxon>
        <taxon>Ascomycota</taxon>
        <taxon>Pezizomycotina</taxon>
        <taxon>Sordariomycetes</taxon>
        <taxon>Xylariomycetidae</taxon>
        <taxon>Amphisphaeriales</taxon>
        <taxon>Apiosporaceae</taxon>
        <taxon>Apiospora</taxon>
    </lineage>
</organism>
<proteinExistence type="predicted"/>
<feature type="region of interest" description="Disordered" evidence="2">
    <location>
        <begin position="298"/>
        <end position="331"/>
    </location>
</feature>
<dbReference type="EMBL" id="JAQQWE010000003">
    <property type="protein sequence ID" value="KAK7959115.1"/>
    <property type="molecule type" value="Genomic_DNA"/>
</dbReference>
<name>A0ABR1QL93_9PEZI</name>
<evidence type="ECO:0000313" key="3">
    <source>
        <dbReference type="EMBL" id="KAK7959115.1"/>
    </source>
</evidence>
<dbReference type="RefSeq" id="XP_066702818.1">
    <property type="nucleotide sequence ID" value="XM_066840191.1"/>
</dbReference>
<keyword evidence="1" id="KW-0175">Coiled coil</keyword>
<evidence type="ECO:0000313" key="4">
    <source>
        <dbReference type="Proteomes" id="UP001391051"/>
    </source>
</evidence>
<dbReference type="GeneID" id="92073253"/>
<feature type="coiled-coil region" evidence="1">
    <location>
        <begin position="178"/>
        <end position="221"/>
    </location>
</feature>
<feature type="compositionally biased region" description="Acidic residues" evidence="2">
    <location>
        <begin position="320"/>
        <end position="330"/>
    </location>
</feature>
<protein>
    <submittedName>
        <fullName evidence="3">Uncharacterized protein</fullName>
    </submittedName>
</protein>
<accession>A0ABR1QL93</accession>
<sequence length="1008" mass="113176">MAAPPQPPKSAEETVFSEARAKFLASLSANDQQMYSPCASSNDLLQAVEKLTAITAKQRDGQRHEHNATRWMSAIRRLSDALKPYFKVVEVFVSSNPQYAALKTTELVRKHVGAIYGVLQIFHAAVRVFTKADGKLKITPVVSCKLMWTPFDVRFAELTKVLSYHQHTLIELLNVSSAAALSDEAAAASNNRQQTAAEWDRSRDEREAAAYERAAAAKERQDHSEWRQEISSKLDQITQNVLLEKQNLNETQQHMDELFTAARQAISSPNDEDSRDIASSMRLDGTSQWVFSTPEFQCWSNGPTKPIAEESSGDEKSPGDEEPFEGEEPFGDNVMWITGASSLPSFIFIYAQQTDVDQCLGESASLDPIAEFEESILITCAGLVERCPGSIAPNSLRLVHISIKETLDSLVANRVWIDQYLNRGLHCIISDIAGAFLDAARCCLLELTRKKEQQTAYEDVNSISDPASQDMANRFVVHAASNMLIYLEDAALGMKSVENLHVHVRSAIREALTHLLPILSDFVNKPLLLSRWLFDLYESRPRGHPRCTAMSAFAHWIRRHWSRDMVVDKTFLQVLVTFDRELARIVADWGDSLQQRPDIIWDEMASFSNSQLFYNPGSTLISYQDVSAPDALGVWSKPLTTVSKTNTSGDMKGVLSIWTTLPLQSLRTSQHVNLSVLCEGWVAKYELWSIETEPKVRLSAELPIDEQDTLLTLKCWLSYPFPDQFWFPTAISDNVQSFSILKTVFTLHTAKRDGEYQWSSQHLLGHLQPPATTLLDMTGPCQYSYNMHFSPNGCHVAISEATSASPAQFTSGPQTVSVYGMSTVNLLNPVFELEKCLKFSRGAEILRNIAFHPTRTAIAIKACSRDVVDVKKWYTYIHMWSFRLEYPASVTSYQISSEREMVRIMNFSACGSYFTATMESGRCEVIQVFDPGLAPPTHPRTRQLQGIKQRQPAGSPARAQHRARERGDRRRRRLPCRNGPAAAEALHGADQPPSEPAPRGWRGDRHQH</sequence>
<gene>
    <name evidence="3" type="ORF">PG986_003969</name>
</gene>
<feature type="compositionally biased region" description="Basic residues" evidence="2">
    <location>
        <begin position="959"/>
        <end position="975"/>
    </location>
</feature>
<evidence type="ECO:0000256" key="2">
    <source>
        <dbReference type="SAM" id="MobiDB-lite"/>
    </source>
</evidence>
<comment type="caution">
    <text evidence="3">The sequence shown here is derived from an EMBL/GenBank/DDBJ whole genome shotgun (WGS) entry which is preliminary data.</text>
</comment>
<keyword evidence="4" id="KW-1185">Reference proteome</keyword>
<reference evidence="3 4" key="1">
    <citation type="submission" date="2023-01" db="EMBL/GenBank/DDBJ databases">
        <title>Analysis of 21 Apiospora genomes using comparative genomics revels a genus with tremendous synthesis potential of carbohydrate active enzymes and secondary metabolites.</title>
        <authorList>
            <person name="Sorensen T."/>
        </authorList>
    </citation>
    <scope>NUCLEOTIDE SEQUENCE [LARGE SCALE GENOMIC DNA]</scope>
    <source>
        <strain evidence="3 4">CBS 24483</strain>
    </source>
</reference>
<dbReference type="Proteomes" id="UP001391051">
    <property type="component" value="Unassembled WGS sequence"/>
</dbReference>
<evidence type="ECO:0000256" key="1">
    <source>
        <dbReference type="SAM" id="Coils"/>
    </source>
</evidence>